<evidence type="ECO:0000313" key="2">
    <source>
        <dbReference type="Proteomes" id="UP000280197"/>
    </source>
</evidence>
<dbReference type="InterPro" id="IPR046200">
    <property type="entry name" value="DUF6233"/>
</dbReference>
<dbReference type="Proteomes" id="UP000280197">
    <property type="component" value="Chromosome"/>
</dbReference>
<reference evidence="1 2" key="1">
    <citation type="submission" date="2018-12" db="EMBL/GenBank/DDBJ databases">
        <authorList>
            <person name="Li K."/>
        </authorList>
    </citation>
    <scope>NUCLEOTIDE SEQUENCE [LARGE SCALE GENOMIC DNA]</scope>
    <source>
        <strain evidence="2">CR22</strain>
    </source>
</reference>
<protein>
    <submittedName>
        <fullName evidence="1">Uncharacterized protein</fullName>
    </submittedName>
</protein>
<proteinExistence type="predicted"/>
<accession>A0A3Q9BZ08</accession>
<dbReference type="Pfam" id="PF19746">
    <property type="entry name" value="DUF6233"/>
    <property type="match status" value="1"/>
</dbReference>
<dbReference type="EMBL" id="CP034463">
    <property type="protein sequence ID" value="AZP17836.1"/>
    <property type="molecule type" value="Genomic_DNA"/>
</dbReference>
<organism evidence="1 2">
    <name type="scientific">Streptomyces aquilus</name>
    <dbReference type="NCBI Taxonomy" id="2548456"/>
    <lineage>
        <taxon>Bacteria</taxon>
        <taxon>Bacillati</taxon>
        <taxon>Actinomycetota</taxon>
        <taxon>Actinomycetes</taxon>
        <taxon>Kitasatosporales</taxon>
        <taxon>Streptomycetaceae</taxon>
        <taxon>Streptomyces</taxon>
    </lineage>
</organism>
<name>A0A3Q9BZ08_9ACTN</name>
<sequence length="112" mass="13372">MNDPLPLTRLDVLRFLERVQVRDLERTRRWIADEERRENERLRREERRPPEPEWLIQYGLNRRNVDVVHRGDCWAAAKSGRCHPASKEQVVEALQNHVEPCGFCRPDTDLGF</sequence>
<dbReference type="AlphaFoldDB" id="A0A3Q9BZ08"/>
<dbReference type="RefSeq" id="WP_126272027.1">
    <property type="nucleotide sequence ID" value="NZ_CP034463.1"/>
</dbReference>
<keyword evidence="2" id="KW-1185">Reference proteome</keyword>
<dbReference type="KEGG" id="saqu:EJC51_18055"/>
<evidence type="ECO:0000313" key="1">
    <source>
        <dbReference type="EMBL" id="AZP17836.1"/>
    </source>
</evidence>
<gene>
    <name evidence="1" type="ORF">EJC51_18055</name>
</gene>